<dbReference type="Proteomes" id="UP000800200">
    <property type="component" value="Unassembled WGS sequence"/>
</dbReference>
<feature type="repeat" description="RCC1" evidence="1">
    <location>
        <begin position="180"/>
        <end position="231"/>
    </location>
</feature>
<dbReference type="AlphaFoldDB" id="A0A6A6EI75"/>
<evidence type="ECO:0000313" key="3">
    <source>
        <dbReference type="Proteomes" id="UP000800200"/>
    </source>
</evidence>
<accession>A0A6A6EI75</accession>
<dbReference type="OrthoDB" id="5370059at2759"/>
<gene>
    <name evidence="2" type="ORF">K469DRAFT_655553</name>
</gene>
<reference evidence="2" key="1">
    <citation type="journal article" date="2020" name="Stud. Mycol.">
        <title>101 Dothideomycetes genomes: a test case for predicting lifestyles and emergence of pathogens.</title>
        <authorList>
            <person name="Haridas S."/>
            <person name="Albert R."/>
            <person name="Binder M."/>
            <person name="Bloem J."/>
            <person name="Labutti K."/>
            <person name="Salamov A."/>
            <person name="Andreopoulos B."/>
            <person name="Baker S."/>
            <person name="Barry K."/>
            <person name="Bills G."/>
            <person name="Bluhm B."/>
            <person name="Cannon C."/>
            <person name="Castanera R."/>
            <person name="Culley D."/>
            <person name="Daum C."/>
            <person name="Ezra D."/>
            <person name="Gonzalez J."/>
            <person name="Henrissat B."/>
            <person name="Kuo A."/>
            <person name="Liang C."/>
            <person name="Lipzen A."/>
            <person name="Lutzoni F."/>
            <person name="Magnuson J."/>
            <person name="Mondo S."/>
            <person name="Nolan M."/>
            <person name="Ohm R."/>
            <person name="Pangilinan J."/>
            <person name="Park H.-J."/>
            <person name="Ramirez L."/>
            <person name="Alfaro M."/>
            <person name="Sun H."/>
            <person name="Tritt A."/>
            <person name="Yoshinaga Y."/>
            <person name="Zwiers L.-H."/>
            <person name="Turgeon B."/>
            <person name="Goodwin S."/>
            <person name="Spatafora J."/>
            <person name="Crous P."/>
            <person name="Grigoriev I."/>
        </authorList>
    </citation>
    <scope>NUCLEOTIDE SEQUENCE</scope>
    <source>
        <strain evidence="2">CBS 207.26</strain>
    </source>
</reference>
<proteinExistence type="predicted"/>
<evidence type="ECO:0000256" key="1">
    <source>
        <dbReference type="PROSITE-ProRule" id="PRU00235"/>
    </source>
</evidence>
<name>A0A6A6EI75_9PEZI</name>
<feature type="repeat" description="RCC1" evidence="1">
    <location>
        <begin position="3"/>
        <end position="61"/>
    </location>
</feature>
<dbReference type="Gene3D" id="2.130.10.30">
    <property type="entry name" value="Regulator of chromosome condensation 1/beta-lactamase-inhibitor protein II"/>
    <property type="match status" value="2"/>
</dbReference>
<feature type="repeat" description="RCC1" evidence="1">
    <location>
        <begin position="128"/>
        <end position="179"/>
    </location>
</feature>
<dbReference type="GO" id="GO:0005085">
    <property type="term" value="F:guanyl-nucleotide exchange factor activity"/>
    <property type="evidence" value="ECO:0007669"/>
    <property type="project" value="TreeGrafter"/>
</dbReference>
<sequence length="384" mass="41699">MNYYLYAFGSNGESQLGLGNACDKVQQPMLVPNSPLPSRKQEQGFRSITGGGNHTLIQTYSGDVWAAGSNEDGQLGYWVKQVEKYSKEGKRLIEFDKLWHKISFCAAGLHSTALIQNEFTEHNKTGEAALYTVGRASFSELARGPEKMTTPSGVVDVGFPAPIVDLAAGNWHHVAVLDNGEVWGWGKSQSGQLGGKLAKRPVDTPNKIEEVTFKAKRAVCGCEFTYIVGDPSSGEHVVLGSNRHGLQSKMPADAKDWIDIGATWNAIFVLKQDGQLEAWGKENQWILVPEDLPLITKIAVGSDHILALTEERKLIAWGWATHGNCGDASELQNVNGFLKGKWNEIDIPGDIRLIGAGHSTSFVLTACESPAVGQVHSDLETSAE</sequence>
<feature type="repeat" description="RCC1" evidence="1">
    <location>
        <begin position="274"/>
        <end position="311"/>
    </location>
</feature>
<dbReference type="PROSITE" id="PS50012">
    <property type="entry name" value="RCC1_3"/>
    <property type="match status" value="4"/>
</dbReference>
<dbReference type="PANTHER" id="PTHR45982">
    <property type="entry name" value="REGULATOR OF CHROMOSOME CONDENSATION"/>
    <property type="match status" value="1"/>
</dbReference>
<dbReference type="InterPro" id="IPR000408">
    <property type="entry name" value="Reg_chr_condens"/>
</dbReference>
<dbReference type="Pfam" id="PF13540">
    <property type="entry name" value="RCC1_2"/>
    <property type="match status" value="2"/>
</dbReference>
<evidence type="ECO:0000313" key="2">
    <source>
        <dbReference type="EMBL" id="KAF2191033.1"/>
    </source>
</evidence>
<organism evidence="2 3">
    <name type="scientific">Zopfia rhizophila CBS 207.26</name>
    <dbReference type="NCBI Taxonomy" id="1314779"/>
    <lineage>
        <taxon>Eukaryota</taxon>
        <taxon>Fungi</taxon>
        <taxon>Dikarya</taxon>
        <taxon>Ascomycota</taxon>
        <taxon>Pezizomycotina</taxon>
        <taxon>Dothideomycetes</taxon>
        <taxon>Dothideomycetes incertae sedis</taxon>
        <taxon>Zopfiaceae</taxon>
        <taxon>Zopfia</taxon>
    </lineage>
</organism>
<dbReference type="InterPro" id="IPR009091">
    <property type="entry name" value="RCC1/BLIP-II"/>
</dbReference>
<dbReference type="SUPFAM" id="SSF50985">
    <property type="entry name" value="RCC1/BLIP-II"/>
    <property type="match status" value="1"/>
</dbReference>
<dbReference type="PANTHER" id="PTHR45982:SF1">
    <property type="entry name" value="REGULATOR OF CHROMOSOME CONDENSATION"/>
    <property type="match status" value="1"/>
</dbReference>
<dbReference type="InterPro" id="IPR051553">
    <property type="entry name" value="Ran_GTPase-activating"/>
</dbReference>
<keyword evidence="3" id="KW-1185">Reference proteome</keyword>
<protein>
    <submittedName>
        <fullName evidence="2">RCC1/BLIP-II</fullName>
    </submittedName>
</protein>
<dbReference type="GO" id="GO:0005737">
    <property type="term" value="C:cytoplasm"/>
    <property type="evidence" value="ECO:0007669"/>
    <property type="project" value="TreeGrafter"/>
</dbReference>
<dbReference type="PRINTS" id="PR00633">
    <property type="entry name" value="RCCNDNSATION"/>
</dbReference>
<dbReference type="Pfam" id="PF00415">
    <property type="entry name" value="RCC1"/>
    <property type="match status" value="1"/>
</dbReference>
<dbReference type="EMBL" id="ML994617">
    <property type="protein sequence ID" value="KAF2191033.1"/>
    <property type="molecule type" value="Genomic_DNA"/>
</dbReference>